<keyword evidence="7 12" id="KW-0472">Membrane</keyword>
<evidence type="ECO:0000256" key="6">
    <source>
        <dbReference type="ARBA" id="ARBA00023125"/>
    </source>
</evidence>
<proteinExistence type="evidence at transcript level"/>
<evidence type="ECO:0000256" key="2">
    <source>
        <dbReference type="ARBA" id="ARBA00004167"/>
    </source>
</evidence>
<evidence type="ECO:0000256" key="11">
    <source>
        <dbReference type="SAM" id="MobiDB-lite"/>
    </source>
</evidence>
<comment type="subcellular location">
    <subcellularLocation>
        <location evidence="2">Membrane</location>
        <topology evidence="2">Single-pass membrane protein</topology>
    </subcellularLocation>
    <subcellularLocation>
        <location evidence="1">Nucleus</location>
    </subcellularLocation>
</comment>
<dbReference type="GO" id="GO:0005634">
    <property type="term" value="C:nucleus"/>
    <property type="evidence" value="ECO:0007669"/>
    <property type="project" value="UniProtKB-SubCell"/>
</dbReference>
<accession>A0A3Q8TBI5</accession>
<organism evidence="14">
    <name type="scientific">Diospyros kaki</name>
    <name type="common">Kaki persimmon</name>
    <name type="synonym">Diospyros chinensis</name>
    <dbReference type="NCBI Taxonomy" id="35925"/>
    <lineage>
        <taxon>Eukaryota</taxon>
        <taxon>Viridiplantae</taxon>
        <taxon>Streptophyta</taxon>
        <taxon>Embryophyta</taxon>
        <taxon>Tracheophyta</taxon>
        <taxon>Spermatophyta</taxon>
        <taxon>Magnoliopsida</taxon>
        <taxon>eudicotyledons</taxon>
        <taxon>Gunneridae</taxon>
        <taxon>Pentapetalae</taxon>
        <taxon>asterids</taxon>
        <taxon>Ericales</taxon>
        <taxon>Ebenaceae</taxon>
        <taxon>Diospyros</taxon>
    </lineage>
</organism>
<protein>
    <submittedName>
        <fullName evidence="14">Transcription factor NAC10</fullName>
    </submittedName>
</protein>
<dbReference type="Gene3D" id="2.170.150.80">
    <property type="entry name" value="NAC domain"/>
    <property type="match status" value="1"/>
</dbReference>
<reference evidence="14" key="1">
    <citation type="submission" date="2018-07" db="EMBL/GenBank/DDBJ databases">
        <title>Persimmon fruit deastringency treatment transcriptome analysis.</title>
        <authorList>
            <person name="Gong Z."/>
            <person name="Zhu Q."/>
            <person name="Yin X."/>
        </authorList>
    </citation>
    <scope>NUCLEOTIDE SEQUENCE</scope>
</reference>
<evidence type="ECO:0000256" key="8">
    <source>
        <dbReference type="ARBA" id="ARBA00023159"/>
    </source>
</evidence>
<evidence type="ECO:0000256" key="9">
    <source>
        <dbReference type="ARBA" id="ARBA00023163"/>
    </source>
</evidence>
<keyword evidence="3 12" id="KW-0812">Transmembrane</keyword>
<evidence type="ECO:0000256" key="7">
    <source>
        <dbReference type="ARBA" id="ARBA00023136"/>
    </source>
</evidence>
<dbReference type="GO" id="GO:0000976">
    <property type="term" value="F:transcription cis-regulatory region binding"/>
    <property type="evidence" value="ECO:0007669"/>
    <property type="project" value="UniProtKB-ARBA"/>
</dbReference>
<keyword evidence="6" id="KW-0238">DNA-binding</keyword>
<dbReference type="FunFam" id="2.170.150.80:FF:000002">
    <property type="entry name" value="Nac domain-containing protein 86"/>
    <property type="match status" value="1"/>
</dbReference>
<evidence type="ECO:0000256" key="5">
    <source>
        <dbReference type="ARBA" id="ARBA00023015"/>
    </source>
</evidence>
<evidence type="ECO:0000313" key="14">
    <source>
        <dbReference type="EMBL" id="AZL19525.1"/>
    </source>
</evidence>
<evidence type="ECO:0000256" key="4">
    <source>
        <dbReference type="ARBA" id="ARBA00022989"/>
    </source>
</evidence>
<feature type="compositionally biased region" description="Basic and acidic residues" evidence="11">
    <location>
        <begin position="503"/>
        <end position="516"/>
    </location>
</feature>
<dbReference type="AlphaFoldDB" id="A0A3Q8TBI5"/>
<keyword evidence="9" id="KW-0804">Transcription</keyword>
<evidence type="ECO:0000256" key="10">
    <source>
        <dbReference type="ARBA" id="ARBA00023242"/>
    </source>
</evidence>
<evidence type="ECO:0000256" key="1">
    <source>
        <dbReference type="ARBA" id="ARBA00004123"/>
    </source>
</evidence>
<evidence type="ECO:0000259" key="13">
    <source>
        <dbReference type="PROSITE" id="PS51005"/>
    </source>
</evidence>
<evidence type="ECO:0000256" key="12">
    <source>
        <dbReference type="SAM" id="Phobius"/>
    </source>
</evidence>
<dbReference type="GO" id="GO:0006355">
    <property type="term" value="P:regulation of DNA-templated transcription"/>
    <property type="evidence" value="ECO:0007669"/>
    <property type="project" value="InterPro"/>
</dbReference>
<feature type="transmembrane region" description="Helical" evidence="12">
    <location>
        <begin position="588"/>
        <end position="608"/>
    </location>
</feature>
<keyword evidence="10" id="KW-0539">Nucleus</keyword>
<dbReference type="GO" id="GO:0016020">
    <property type="term" value="C:membrane"/>
    <property type="evidence" value="ECO:0007669"/>
    <property type="project" value="UniProtKB-SubCell"/>
</dbReference>
<feature type="domain" description="NAC" evidence="13">
    <location>
        <begin position="9"/>
        <end position="165"/>
    </location>
</feature>
<keyword evidence="5" id="KW-0805">Transcription regulation</keyword>
<name>A0A3Q8TBI5_DIOKA</name>
<dbReference type="PANTHER" id="PTHR31744:SF216">
    <property type="entry name" value="NAC TRANSCRIPTION FACTOR"/>
    <property type="match status" value="1"/>
</dbReference>
<dbReference type="Pfam" id="PF02365">
    <property type="entry name" value="NAM"/>
    <property type="match status" value="1"/>
</dbReference>
<keyword evidence="4 12" id="KW-1133">Transmembrane helix</keyword>
<dbReference type="InterPro" id="IPR003441">
    <property type="entry name" value="NAC-dom"/>
</dbReference>
<keyword evidence="8" id="KW-0010">Activator</keyword>
<dbReference type="PANTHER" id="PTHR31744">
    <property type="entry name" value="PROTEIN CUP-SHAPED COTYLEDON 2-RELATED"/>
    <property type="match status" value="1"/>
</dbReference>
<feature type="compositionally biased region" description="Polar residues" evidence="11">
    <location>
        <begin position="181"/>
        <end position="203"/>
    </location>
</feature>
<dbReference type="EMBL" id="MH621289">
    <property type="protein sequence ID" value="AZL19525.1"/>
    <property type="molecule type" value="mRNA"/>
</dbReference>
<dbReference type="InterPro" id="IPR036093">
    <property type="entry name" value="NAC_dom_sf"/>
</dbReference>
<feature type="region of interest" description="Disordered" evidence="11">
    <location>
        <begin position="502"/>
        <end position="537"/>
    </location>
</feature>
<evidence type="ECO:0000256" key="3">
    <source>
        <dbReference type="ARBA" id="ARBA00022692"/>
    </source>
</evidence>
<feature type="region of interest" description="Disordered" evidence="11">
    <location>
        <begin position="169"/>
        <end position="207"/>
    </location>
</feature>
<dbReference type="SUPFAM" id="SSF101941">
    <property type="entry name" value="NAC domain"/>
    <property type="match status" value="1"/>
</dbReference>
<sequence length="619" mass="68644">MRGVSLQSLPLGFRFRPTDEELIRHYLRNKINGNDSAVQVIKEVDVCKCEPWDLPDMSVIKGDDPEWFFFCPRDRKYPNGHRSNRATDAGYWKATGKDRMIRSRKNGTSKSRVIGMKKTLVFHRGRAPKGERTNWIMHEYRATEEDLDGSSPGQGAFVLCRLFRKQDEKANHSKSDEVEQTGLSSSTNKSSPDDNTSSDALQGTTTTYVQVRRQQEVTWRSDDITSNGHFCPGGCFSDADNHSAEEAATEVHPQLAGDLVFEESTCEQVDCKVFSPLQMQMETEMGISMGALFYNDFGIDHNGTQFQDGTGEQDVSFDLLELRQNNVEYPCEESTIFTTSAVCNDTKMFGHTPLLTHGLPGNSYMEPSEIYHNMALEQNQTFLTYCQGQSSSDTPKHGMEDIGALYDNSVRQNVSSADSIIAPFYGSLTNLEASNGQSSVANCGCEVGETGIKIRTRQPVNRSHPKVVLTQGHAPRRIRLETKLSLVSASSCKLVDSSSCVDDEGHGAESTSEAREVGVVSDEADSSHPSVVDHNCKTGSQVNRETSQVLNARHGVRTKQDRETGCCQIMSRAFSGIQPLLSRRNISMLHAVGICLIAILFIVSIGMWRCPTIVLSRVK</sequence>
<dbReference type="PROSITE" id="PS51005">
    <property type="entry name" value="NAC"/>
    <property type="match status" value="1"/>
</dbReference>